<evidence type="ECO:0000256" key="1">
    <source>
        <dbReference type="ARBA" id="ARBA00009995"/>
    </source>
</evidence>
<evidence type="ECO:0000256" key="3">
    <source>
        <dbReference type="ARBA" id="ARBA00022679"/>
    </source>
</evidence>
<comment type="similarity">
    <text evidence="1">Belongs to the UDP-glycosyltransferase family.</text>
</comment>
<keyword evidence="2" id="KW-0328">Glycosyltransferase</keyword>
<name>A0A023F6X0_TRIIF</name>
<dbReference type="CDD" id="cd03784">
    <property type="entry name" value="GT1_Gtf-like"/>
    <property type="match status" value="1"/>
</dbReference>
<dbReference type="Gene3D" id="3.40.50.2000">
    <property type="entry name" value="Glycogen Phosphorylase B"/>
    <property type="match status" value="2"/>
</dbReference>
<dbReference type="AlphaFoldDB" id="A0A023F6X0"/>
<dbReference type="FunFam" id="3.40.50.2000:FF:000021">
    <property type="entry name" value="UDP-glucuronosyltransferase"/>
    <property type="match status" value="1"/>
</dbReference>
<dbReference type="PANTHER" id="PTHR48043">
    <property type="entry name" value="EG:EG0003.4 PROTEIN-RELATED"/>
    <property type="match status" value="1"/>
</dbReference>
<accession>A0A023F6X0</accession>
<feature type="non-terminal residue" evidence="5">
    <location>
        <position position="466"/>
    </location>
</feature>
<feature type="chain" id="PRO_5001519447" evidence="4">
    <location>
        <begin position="21"/>
        <end position="466"/>
    </location>
</feature>
<dbReference type="Pfam" id="PF00201">
    <property type="entry name" value="UDPGT"/>
    <property type="match status" value="1"/>
</dbReference>
<feature type="signal peptide" evidence="4">
    <location>
        <begin position="1"/>
        <end position="20"/>
    </location>
</feature>
<evidence type="ECO:0000256" key="2">
    <source>
        <dbReference type="ARBA" id="ARBA00022676"/>
    </source>
</evidence>
<dbReference type="InterPro" id="IPR002213">
    <property type="entry name" value="UDP_glucos_trans"/>
</dbReference>
<proteinExistence type="evidence at transcript level"/>
<keyword evidence="3 5" id="KW-0808">Transferase</keyword>
<evidence type="ECO:0000313" key="5">
    <source>
        <dbReference type="EMBL" id="JAC16982.1"/>
    </source>
</evidence>
<feature type="non-terminal residue" evidence="5">
    <location>
        <position position="1"/>
    </location>
</feature>
<dbReference type="SUPFAM" id="SSF53756">
    <property type="entry name" value="UDP-Glycosyltransferase/glycogen phosphorylase"/>
    <property type="match status" value="1"/>
</dbReference>
<reference evidence="5" key="1">
    <citation type="journal article" date="2014" name="PLoS Negl. Trop. Dis.">
        <title>An updated insight into the Sialotranscriptome of Triatoma infestans: developmental stage and geographic variations.</title>
        <authorList>
            <person name="Schwarz A."/>
            <person name="Medrano-Mercado N."/>
            <person name="Schaub G.A."/>
            <person name="Struchiner C.J."/>
            <person name="Bargues M.D."/>
            <person name="Levy M.Z."/>
            <person name="Ribeiro J.M."/>
        </authorList>
    </citation>
    <scope>NUCLEOTIDE SEQUENCE</scope>
    <source>
        <strain evidence="5">Chile</strain>
        <tissue evidence="5">Salivary glands</tissue>
    </source>
</reference>
<dbReference type="PANTHER" id="PTHR48043:SF159">
    <property type="entry name" value="EG:EG0003.4 PROTEIN-RELATED"/>
    <property type="match status" value="1"/>
</dbReference>
<dbReference type="EMBL" id="GBBI01001730">
    <property type="protein sequence ID" value="JAC16982.1"/>
    <property type="molecule type" value="mRNA"/>
</dbReference>
<sequence length="466" mass="52849">KMSNFLLLLLYLSSIKLTEGVNILVMMPNCMYSHTHNFMPIFKGLAARGHNVTVVSAFPQKEPIPNLTDIVLPNFIEEIIATAPTTNLLELEGLTFRLFGMWMLGLVGTKRALQDETIRRFIKDQDSKFDLVMLETWFLQEAFVAFGHKFKAPVINLMPSYLFPQAAHLTGNYFPCTYVPIAKFGGYSDRMTFLERAQNCLYYLWDVMIGELFYLRQQENLMRESFQYSGSESLPSLVDMLKNTSLTLTDHNFALGYAMPLHKNVIEFGGLSIKKTEKLPNDLETFMEKAKDGVIYFSFGSHASVSFLKPENQIALITTLGKLKQKVLMKLEDSNQFQNLANDNILIKTWFPQPSVIAHPNCKIFITHGGLHGLMEAIQNAVPVIVIPLFGDQGMNAKFVESAGIGYVLEPNSITKASLLYAVDEVLNNPSYRKKMNERSAIFKDTPGNTMDNVIYWIEYVIRHKG</sequence>
<evidence type="ECO:0000256" key="4">
    <source>
        <dbReference type="SAM" id="SignalP"/>
    </source>
</evidence>
<dbReference type="InterPro" id="IPR050271">
    <property type="entry name" value="UDP-glycosyltransferase"/>
</dbReference>
<keyword evidence="4" id="KW-0732">Signal</keyword>
<dbReference type="GO" id="GO:0008194">
    <property type="term" value="F:UDP-glycosyltransferase activity"/>
    <property type="evidence" value="ECO:0007669"/>
    <property type="project" value="InterPro"/>
</dbReference>
<protein>
    <submittedName>
        <fullName evidence="5">Putative udp-glucoronosyl / udp-glucosyl transferase</fullName>
    </submittedName>
</protein>
<organism evidence="5">
    <name type="scientific">Triatoma infestans</name>
    <name type="common">Assassin bug</name>
    <dbReference type="NCBI Taxonomy" id="30076"/>
    <lineage>
        <taxon>Eukaryota</taxon>
        <taxon>Metazoa</taxon>
        <taxon>Ecdysozoa</taxon>
        <taxon>Arthropoda</taxon>
        <taxon>Hexapoda</taxon>
        <taxon>Insecta</taxon>
        <taxon>Pterygota</taxon>
        <taxon>Neoptera</taxon>
        <taxon>Paraneoptera</taxon>
        <taxon>Hemiptera</taxon>
        <taxon>Heteroptera</taxon>
        <taxon>Panheteroptera</taxon>
        <taxon>Cimicomorpha</taxon>
        <taxon>Reduviidae</taxon>
        <taxon>Triatominae</taxon>
        <taxon>Triatoma</taxon>
    </lineage>
</organism>